<evidence type="ECO:0000313" key="2">
    <source>
        <dbReference type="EMBL" id="AGA59350.1"/>
    </source>
</evidence>
<gene>
    <name evidence="2" type="ordered locus">Theco_3299</name>
</gene>
<evidence type="ECO:0008006" key="4">
    <source>
        <dbReference type="Google" id="ProtNLM"/>
    </source>
</evidence>
<dbReference type="Proteomes" id="UP000010795">
    <property type="component" value="Chromosome"/>
</dbReference>
<evidence type="ECO:0000313" key="3">
    <source>
        <dbReference type="Proteomes" id="UP000010795"/>
    </source>
</evidence>
<feature type="transmembrane region" description="Helical" evidence="1">
    <location>
        <begin position="6"/>
        <end position="24"/>
    </location>
</feature>
<keyword evidence="3" id="KW-1185">Reference proteome</keyword>
<dbReference type="HOGENOM" id="CLU_1393870_0_0_9"/>
<dbReference type="AlphaFoldDB" id="L0EJI3"/>
<sequence>MESVEFISHFVLWSVVLLLVLSYLNSPAMKPKEQVLQLQSYGLPVKDQFPELQIRSMNNRWLREELDSGKPAIMLFTSAGCSVCNAIYPVVSGFAENHDVNLLLFVEGNTDAITTKITEHAIRVPVFHADQETLTHTKVNIFPFAYYVSRDGTICAKGGIPTGEMLDLLLFEGSYMERMLSEAS</sequence>
<dbReference type="OrthoDB" id="2974362at2"/>
<keyword evidence="1" id="KW-1133">Transmembrane helix</keyword>
<evidence type="ECO:0000256" key="1">
    <source>
        <dbReference type="SAM" id="Phobius"/>
    </source>
</evidence>
<organism evidence="2 3">
    <name type="scientific">Thermobacillus composti (strain DSM 18247 / JCM 13945 / KWC4)</name>
    <dbReference type="NCBI Taxonomy" id="717605"/>
    <lineage>
        <taxon>Bacteria</taxon>
        <taxon>Bacillati</taxon>
        <taxon>Bacillota</taxon>
        <taxon>Bacilli</taxon>
        <taxon>Bacillales</taxon>
        <taxon>Paenibacillaceae</taxon>
        <taxon>Thermobacillus</taxon>
    </lineage>
</organism>
<dbReference type="RefSeq" id="WP_015256081.1">
    <property type="nucleotide sequence ID" value="NC_019897.1"/>
</dbReference>
<dbReference type="InterPro" id="IPR036249">
    <property type="entry name" value="Thioredoxin-like_sf"/>
</dbReference>
<dbReference type="EMBL" id="CP003255">
    <property type="protein sequence ID" value="AGA59350.1"/>
    <property type="molecule type" value="Genomic_DNA"/>
</dbReference>
<proteinExistence type="predicted"/>
<name>L0EJI3_THECK</name>
<accession>L0EJI3</accession>
<keyword evidence="1" id="KW-0812">Transmembrane</keyword>
<protein>
    <recommendedName>
        <fullName evidence="4">Thioredoxin domain-containing protein</fullName>
    </recommendedName>
</protein>
<dbReference type="KEGG" id="tco:Theco_3299"/>
<dbReference type="eggNOG" id="COG0526">
    <property type="taxonomic scope" value="Bacteria"/>
</dbReference>
<dbReference type="Gene3D" id="3.40.30.10">
    <property type="entry name" value="Glutaredoxin"/>
    <property type="match status" value="1"/>
</dbReference>
<dbReference type="STRING" id="717605.Theco_3299"/>
<reference evidence="3" key="1">
    <citation type="submission" date="2012-01" db="EMBL/GenBank/DDBJ databases">
        <title>Complete sequence of chromosome of Thermobacillus composti KWC4.</title>
        <authorList>
            <person name="Lucas S."/>
            <person name="Han J."/>
            <person name="Lapidus A."/>
            <person name="Cheng J.-F."/>
            <person name="Goodwin L."/>
            <person name="Pitluck S."/>
            <person name="Peters L."/>
            <person name="Ovchinnikova G."/>
            <person name="Teshima H."/>
            <person name="Detter J.C."/>
            <person name="Han C."/>
            <person name="Tapia R."/>
            <person name="Land M."/>
            <person name="Hauser L."/>
            <person name="Kyrpides N."/>
            <person name="Ivanova N."/>
            <person name="Pagani I."/>
            <person name="Anderson I."/>
            <person name="Woyke T."/>
        </authorList>
    </citation>
    <scope>NUCLEOTIDE SEQUENCE [LARGE SCALE GENOMIC DNA]</scope>
    <source>
        <strain evidence="3">DSM 18247 / JCM 13945 / KWC4</strain>
    </source>
</reference>
<keyword evidence="1" id="KW-0472">Membrane</keyword>
<dbReference type="SUPFAM" id="SSF52833">
    <property type="entry name" value="Thioredoxin-like"/>
    <property type="match status" value="1"/>
</dbReference>